<dbReference type="EMBL" id="JBHTAJ010000092">
    <property type="protein sequence ID" value="MFC7184207.1"/>
    <property type="molecule type" value="Genomic_DNA"/>
</dbReference>
<accession>A0ABW2G6K8</accession>
<proteinExistence type="predicted"/>
<dbReference type="RefSeq" id="WP_345704051.1">
    <property type="nucleotide sequence ID" value="NZ_BAABKV010000001.1"/>
</dbReference>
<evidence type="ECO:0000313" key="2">
    <source>
        <dbReference type="EMBL" id="MFC7184207.1"/>
    </source>
</evidence>
<sequence>MDDLPQGDAGGVPGHADESDQRVPTVRAGTPVAEQKDVKDGEHERQEEHEHDAAAGRSGAGEQDRAGRRDRAGGHPDGAGRDRTV</sequence>
<gene>
    <name evidence="2" type="ORF">ACFQMG_32120</name>
</gene>
<reference evidence="3" key="1">
    <citation type="journal article" date="2019" name="Int. J. Syst. Evol. Microbiol.">
        <title>The Global Catalogue of Microorganisms (GCM) 10K type strain sequencing project: providing services to taxonomists for standard genome sequencing and annotation.</title>
        <authorList>
            <consortium name="The Broad Institute Genomics Platform"/>
            <consortium name="The Broad Institute Genome Sequencing Center for Infectious Disease"/>
            <person name="Wu L."/>
            <person name="Ma J."/>
        </authorList>
    </citation>
    <scope>NUCLEOTIDE SEQUENCE [LARGE SCALE GENOMIC DNA]</scope>
    <source>
        <strain evidence="3">CGMCC 1.12859</strain>
    </source>
</reference>
<feature type="region of interest" description="Disordered" evidence="1">
    <location>
        <begin position="1"/>
        <end position="85"/>
    </location>
</feature>
<feature type="compositionally biased region" description="Basic and acidic residues" evidence="1">
    <location>
        <begin position="34"/>
        <end position="54"/>
    </location>
</feature>
<evidence type="ECO:0000256" key="1">
    <source>
        <dbReference type="SAM" id="MobiDB-lite"/>
    </source>
</evidence>
<dbReference type="Proteomes" id="UP001596435">
    <property type="component" value="Unassembled WGS sequence"/>
</dbReference>
<feature type="compositionally biased region" description="Basic and acidic residues" evidence="1">
    <location>
        <begin position="62"/>
        <end position="85"/>
    </location>
</feature>
<organism evidence="2 3">
    <name type="scientific">Kitasatospora paranensis</name>
    <dbReference type="NCBI Taxonomy" id="258053"/>
    <lineage>
        <taxon>Bacteria</taxon>
        <taxon>Bacillati</taxon>
        <taxon>Actinomycetota</taxon>
        <taxon>Actinomycetes</taxon>
        <taxon>Kitasatosporales</taxon>
        <taxon>Streptomycetaceae</taxon>
        <taxon>Kitasatospora</taxon>
    </lineage>
</organism>
<protein>
    <submittedName>
        <fullName evidence="2">Uncharacterized protein</fullName>
    </submittedName>
</protein>
<keyword evidence="3" id="KW-1185">Reference proteome</keyword>
<comment type="caution">
    <text evidence="2">The sequence shown here is derived from an EMBL/GenBank/DDBJ whole genome shotgun (WGS) entry which is preliminary data.</text>
</comment>
<name>A0ABW2G6K8_9ACTN</name>
<evidence type="ECO:0000313" key="3">
    <source>
        <dbReference type="Proteomes" id="UP001596435"/>
    </source>
</evidence>